<dbReference type="InterPro" id="IPR024534">
    <property type="entry name" value="JetD_C"/>
</dbReference>
<dbReference type="InterPro" id="IPR024537">
    <property type="entry name" value="DUF3322"/>
</dbReference>
<dbReference type="InterPro" id="IPR014544">
    <property type="entry name" value="UCP028408"/>
</dbReference>
<evidence type="ECO:0000259" key="2">
    <source>
        <dbReference type="Pfam" id="PF11795"/>
    </source>
</evidence>
<evidence type="ECO:0008006" key="5">
    <source>
        <dbReference type="Google" id="ProtNLM"/>
    </source>
</evidence>
<sequence>MPKKLLLPEAVRDLLVRRFNNQHQAWLIGGGSWPLVVSLGIPTEKDIAGDPQAVRAWADAWQARTGPGRVVCEERQFARLGRHSLPVHLELSDAGQVAAVVGQARRWTTASERFRELVERWPVPALRAELASRFDVLADYSKDDFIRLTSLLAWLERNPKSGLYLRQVPVEGLDTKWLEKRTALVAALLRALRNSDGSEEADFHELCGLRKPAHRVRIRLLCPSLRSLVGGLGDLEAPVGELASLPLRPKSVVIVENLETGLALPDIPGTVAIMRLGNAVSALGALPWLQGVPAVYWGDIDTHGFAILNRARGPLPQSRSVLMDEETLVAHRALWGLEASQCSDLQFDRLTLDERAVYQNLRAGTWGPRVRLEQERLDWPSAVEALMSALDDVQHASTADEAKFAEAALPN</sequence>
<reference evidence="3 4" key="1">
    <citation type="submission" date="2019-03" db="EMBL/GenBank/DDBJ databases">
        <title>Genomic Encyclopedia of Type Strains, Phase IV (KMG-IV): sequencing the most valuable type-strain genomes for metagenomic binning, comparative biology and taxonomic classification.</title>
        <authorList>
            <person name="Goeker M."/>
        </authorList>
    </citation>
    <scope>NUCLEOTIDE SEQUENCE [LARGE SCALE GENOMIC DNA]</scope>
    <source>
        <strain evidence="3 4">DSM 1709</strain>
    </source>
</reference>
<accession>A0A4V2SH19</accession>
<name>A0A4V2SH19_RUBGE</name>
<feature type="domain" description="DUF3322" evidence="2">
    <location>
        <begin position="8"/>
        <end position="190"/>
    </location>
</feature>
<evidence type="ECO:0000313" key="3">
    <source>
        <dbReference type="EMBL" id="TCP03318.1"/>
    </source>
</evidence>
<dbReference type="PIRSF" id="PIRSF028408">
    <property type="entry name" value="UCP028408"/>
    <property type="match status" value="1"/>
</dbReference>
<dbReference type="EMBL" id="SLXD01000004">
    <property type="protein sequence ID" value="TCP03318.1"/>
    <property type="molecule type" value="Genomic_DNA"/>
</dbReference>
<dbReference type="Proteomes" id="UP000295106">
    <property type="component" value="Unassembled WGS sequence"/>
</dbReference>
<dbReference type="GeneID" id="99685826"/>
<evidence type="ECO:0000259" key="1">
    <source>
        <dbReference type="Pfam" id="PF09983"/>
    </source>
</evidence>
<comment type="caution">
    <text evidence="3">The sequence shown here is derived from an EMBL/GenBank/DDBJ whole genome shotgun (WGS) entry which is preliminary data.</text>
</comment>
<dbReference type="Pfam" id="PF09983">
    <property type="entry name" value="JetD_C"/>
    <property type="match status" value="1"/>
</dbReference>
<protein>
    <recommendedName>
        <fullName evidence="5">Wadjet protein JetD C-terminal domain-containing protein</fullName>
    </recommendedName>
</protein>
<proteinExistence type="predicted"/>
<feature type="domain" description="Wadjet protein JetD C-terminal" evidence="1">
    <location>
        <begin position="208"/>
        <end position="385"/>
    </location>
</feature>
<dbReference type="AlphaFoldDB" id="A0A4V2SH19"/>
<gene>
    <name evidence="3" type="ORF">EV684_10436</name>
</gene>
<dbReference type="Pfam" id="PF11795">
    <property type="entry name" value="DUF3322"/>
    <property type="match status" value="1"/>
</dbReference>
<evidence type="ECO:0000313" key="4">
    <source>
        <dbReference type="Proteomes" id="UP000295106"/>
    </source>
</evidence>
<dbReference type="RefSeq" id="WP_132645759.1">
    <property type="nucleotide sequence ID" value="NZ_CP181386.1"/>
</dbReference>
<organism evidence="3 4">
    <name type="scientific">Rubrivivax gelatinosus</name>
    <name type="common">Rhodocyclus gelatinosus</name>
    <name type="synonym">Rhodopseudomonas gelatinosa</name>
    <dbReference type="NCBI Taxonomy" id="28068"/>
    <lineage>
        <taxon>Bacteria</taxon>
        <taxon>Pseudomonadati</taxon>
        <taxon>Pseudomonadota</taxon>
        <taxon>Betaproteobacteria</taxon>
        <taxon>Burkholderiales</taxon>
        <taxon>Sphaerotilaceae</taxon>
        <taxon>Rubrivivax</taxon>
    </lineage>
</organism>
<dbReference type="OrthoDB" id="322908at2"/>